<evidence type="ECO:0000256" key="1">
    <source>
        <dbReference type="SAM" id="MobiDB-lite"/>
    </source>
</evidence>
<feature type="region of interest" description="Disordered" evidence="1">
    <location>
        <begin position="197"/>
        <end position="224"/>
    </location>
</feature>
<sequence>MARNRKYNSEAEIEEAFRGPDGKRLQQVDDNARMTSAAVQSGNIVHVNAQFVDDVVSTSRSIRIWDHEDRDSGYVSAFTIGIASAEAAAPARERRYPGRRSRADMTPSQLQAVRVADRARKARHIANRSESHIIRDREINAARQRVRHRIKVRGANIAAMSNQRSLMTEDERQHGLERDASAHTYQRAALTVQEHQEIQRRNNASHRFRRQTVSDEERQQRNEAERLFGRANTRRDSRTTKISIHQACAGVDTILPVTQTTVARPRVSVLRAMRGNFLMRRTLGAAITG</sequence>
<dbReference type="Proteomes" id="UP000028582">
    <property type="component" value="Unassembled WGS sequence"/>
</dbReference>
<name>A0A080Z350_PHYNI</name>
<organism evidence="2 3">
    <name type="scientific">Phytophthora nicotianae P1976</name>
    <dbReference type="NCBI Taxonomy" id="1317066"/>
    <lineage>
        <taxon>Eukaryota</taxon>
        <taxon>Sar</taxon>
        <taxon>Stramenopiles</taxon>
        <taxon>Oomycota</taxon>
        <taxon>Peronosporomycetes</taxon>
        <taxon>Peronosporales</taxon>
        <taxon>Peronosporaceae</taxon>
        <taxon>Phytophthora</taxon>
    </lineage>
</organism>
<accession>A0A080Z350</accession>
<protein>
    <submittedName>
        <fullName evidence="2">Uncharacterized protein</fullName>
    </submittedName>
</protein>
<feature type="compositionally biased region" description="Basic and acidic residues" evidence="1">
    <location>
        <begin position="212"/>
        <end position="224"/>
    </location>
</feature>
<proteinExistence type="predicted"/>
<evidence type="ECO:0000313" key="2">
    <source>
        <dbReference type="EMBL" id="ETO61061.1"/>
    </source>
</evidence>
<dbReference type="AlphaFoldDB" id="A0A080Z350"/>
<evidence type="ECO:0000313" key="3">
    <source>
        <dbReference type="Proteomes" id="UP000028582"/>
    </source>
</evidence>
<reference evidence="2 3" key="1">
    <citation type="submission" date="2013-11" db="EMBL/GenBank/DDBJ databases">
        <title>The Genome Sequence of Phytophthora parasitica P1976.</title>
        <authorList>
            <consortium name="The Broad Institute Genomics Platform"/>
            <person name="Russ C."/>
            <person name="Tyler B."/>
            <person name="Panabieres F."/>
            <person name="Shan W."/>
            <person name="Tripathy S."/>
            <person name="Grunwald N."/>
            <person name="Machado M."/>
            <person name="Johnson C.S."/>
            <person name="Walker B."/>
            <person name="Young S."/>
            <person name="Zeng Q."/>
            <person name="Gargeya S."/>
            <person name="Fitzgerald M."/>
            <person name="Haas B."/>
            <person name="Abouelleil A."/>
            <person name="Allen A.W."/>
            <person name="Alvarado L."/>
            <person name="Arachchi H.M."/>
            <person name="Berlin A.M."/>
            <person name="Chapman S.B."/>
            <person name="Gainer-Dewar J."/>
            <person name="Goldberg J."/>
            <person name="Griggs A."/>
            <person name="Gujja S."/>
            <person name="Hansen M."/>
            <person name="Howarth C."/>
            <person name="Imamovic A."/>
            <person name="Ireland A."/>
            <person name="Larimer J."/>
            <person name="McCowan C."/>
            <person name="Murphy C."/>
            <person name="Pearson M."/>
            <person name="Poon T.W."/>
            <person name="Priest M."/>
            <person name="Roberts A."/>
            <person name="Saif S."/>
            <person name="Shea T."/>
            <person name="Sisk P."/>
            <person name="Sykes S."/>
            <person name="Wortman J."/>
            <person name="Nusbaum C."/>
            <person name="Birren B."/>
        </authorList>
    </citation>
    <scope>NUCLEOTIDE SEQUENCE [LARGE SCALE GENOMIC DNA]</scope>
    <source>
        <strain evidence="2 3">P1976</strain>
    </source>
</reference>
<dbReference type="EMBL" id="ANJA01003842">
    <property type="protein sequence ID" value="ETO61061.1"/>
    <property type="molecule type" value="Genomic_DNA"/>
</dbReference>
<comment type="caution">
    <text evidence="2">The sequence shown here is derived from an EMBL/GenBank/DDBJ whole genome shotgun (WGS) entry which is preliminary data.</text>
</comment>
<gene>
    <name evidence="2" type="ORF">F444_20857</name>
</gene>